<reference evidence="8" key="1">
    <citation type="journal article" date="2017" name="Nat. Microbiol.">
        <title>Global analysis of biosynthetic gene clusters reveals vast potential of secondary metabolite production in Penicillium species.</title>
        <authorList>
            <person name="Nielsen J.C."/>
            <person name="Grijseels S."/>
            <person name="Prigent S."/>
            <person name="Ji B."/>
            <person name="Dainat J."/>
            <person name="Nielsen K.F."/>
            <person name="Frisvad J.C."/>
            <person name="Workman M."/>
            <person name="Nielsen J."/>
        </authorList>
    </citation>
    <scope>NUCLEOTIDE SEQUENCE [LARGE SCALE GENOMIC DNA]</scope>
    <source>
        <strain evidence="8">IBT 14082</strain>
    </source>
</reference>
<dbReference type="InterPro" id="IPR036396">
    <property type="entry name" value="Cyt_P450_sf"/>
</dbReference>
<dbReference type="GO" id="GO:0004497">
    <property type="term" value="F:monooxygenase activity"/>
    <property type="evidence" value="ECO:0007669"/>
    <property type="project" value="UniProtKB-KW"/>
</dbReference>
<dbReference type="GO" id="GO:0016705">
    <property type="term" value="F:oxidoreductase activity, acting on paired donors, with incorporation or reduction of molecular oxygen"/>
    <property type="evidence" value="ECO:0007669"/>
    <property type="project" value="InterPro"/>
</dbReference>
<comment type="similarity">
    <text evidence="1 6">Belongs to the cytochrome P450 family.</text>
</comment>
<comment type="caution">
    <text evidence="7">The sequence shown here is derived from an EMBL/GenBank/DDBJ whole genome shotgun (WGS) entry which is preliminary data.</text>
</comment>
<dbReference type="AlphaFoldDB" id="A0A1V6T636"/>
<dbReference type="GO" id="GO:0020037">
    <property type="term" value="F:heme binding"/>
    <property type="evidence" value="ECO:0007669"/>
    <property type="project" value="InterPro"/>
</dbReference>
<organism evidence="7 8">
    <name type="scientific">Penicillium flavigenum</name>
    <dbReference type="NCBI Taxonomy" id="254877"/>
    <lineage>
        <taxon>Eukaryota</taxon>
        <taxon>Fungi</taxon>
        <taxon>Dikarya</taxon>
        <taxon>Ascomycota</taxon>
        <taxon>Pezizomycotina</taxon>
        <taxon>Eurotiomycetes</taxon>
        <taxon>Eurotiomycetidae</taxon>
        <taxon>Eurotiales</taxon>
        <taxon>Aspergillaceae</taxon>
        <taxon>Penicillium</taxon>
    </lineage>
</organism>
<keyword evidence="6" id="KW-0503">Monooxygenase</keyword>
<dbReference type="PROSITE" id="PS00086">
    <property type="entry name" value="CYTOCHROME_P450"/>
    <property type="match status" value="1"/>
</dbReference>
<protein>
    <recommendedName>
        <fullName evidence="9">O-methylsterigmatocystin oxidoreductase</fullName>
    </recommendedName>
</protein>
<evidence type="ECO:0000256" key="5">
    <source>
        <dbReference type="PIRSR" id="PIRSR602401-1"/>
    </source>
</evidence>
<evidence type="ECO:0000256" key="2">
    <source>
        <dbReference type="ARBA" id="ARBA00022723"/>
    </source>
</evidence>
<dbReference type="Gene3D" id="1.10.630.10">
    <property type="entry name" value="Cytochrome P450"/>
    <property type="match status" value="1"/>
</dbReference>
<gene>
    <name evidence="7" type="ORF">PENFLA_c014G03275</name>
</gene>
<evidence type="ECO:0000313" key="8">
    <source>
        <dbReference type="Proteomes" id="UP000191342"/>
    </source>
</evidence>
<dbReference type="CDD" id="cd11065">
    <property type="entry name" value="CYP64-like"/>
    <property type="match status" value="1"/>
</dbReference>
<comment type="cofactor">
    <cofactor evidence="5">
        <name>heme</name>
        <dbReference type="ChEBI" id="CHEBI:30413"/>
    </cofactor>
</comment>
<sequence>MSFKALLSAILGLLTFLLITRLWVRRKIPLGPLPPGPQPKPIVGNIADLPPPGVQDWMHWLKHKDLYGPISSVTVMGQTLVILNDTRTASELLRKRASLYSSRPHMVFASEMVGWVHALSMQPYTQRFRAYRKLLKPYFGSEMVVSQYARLQEVETDRFLWRVLKDQEKLTQHIQTEAGAVILRIAYGYRVEPHNQDILVNLANEALEQFSIASTPGTWLVDLIPALKYVPAWFPGAGFKRTAQEWRKNLEDVAKKPYALVQQRTEDGKYEPSFLSDIFRLNGIPSSGSEEELVARWTTASLYGAGADTTVSSVGTFFLAMALNPHVQQNAQDEIDRLIGSGRLPTIADRDRMPYVNAVVKEVFRWHPALPMGIPHMSTADDMYDGYYIPKGSILMPNIWAMMHDPALYHDPMAFKPDRFLEIDGRDPEIDPHTFVFGFGRRICPGRILADNTVWLNVAKSLSVFKISKPVEDGAEVDVKPEFQPGVISHPVPFKLQITPRSAAHEKLILFVEQEHPWEQGDGSELQNIRC</sequence>
<dbReference type="InterPro" id="IPR002401">
    <property type="entry name" value="Cyt_P450_E_grp-I"/>
</dbReference>
<dbReference type="GO" id="GO:0005506">
    <property type="term" value="F:iron ion binding"/>
    <property type="evidence" value="ECO:0007669"/>
    <property type="project" value="InterPro"/>
</dbReference>
<dbReference type="InterPro" id="IPR001128">
    <property type="entry name" value="Cyt_P450"/>
</dbReference>
<dbReference type="SUPFAM" id="SSF48264">
    <property type="entry name" value="Cytochrome P450"/>
    <property type="match status" value="1"/>
</dbReference>
<keyword evidence="3 6" id="KW-0560">Oxidoreductase</keyword>
<evidence type="ECO:0000313" key="7">
    <source>
        <dbReference type="EMBL" id="OQE21561.1"/>
    </source>
</evidence>
<evidence type="ECO:0000256" key="1">
    <source>
        <dbReference type="ARBA" id="ARBA00010617"/>
    </source>
</evidence>
<feature type="binding site" description="axial binding residue" evidence="5">
    <location>
        <position position="444"/>
    </location>
    <ligand>
        <name>heme</name>
        <dbReference type="ChEBI" id="CHEBI:30413"/>
    </ligand>
    <ligandPart>
        <name>Fe</name>
        <dbReference type="ChEBI" id="CHEBI:18248"/>
    </ligandPart>
</feature>
<keyword evidence="2 5" id="KW-0479">Metal-binding</keyword>
<keyword evidence="8" id="KW-1185">Reference proteome</keyword>
<dbReference type="PRINTS" id="PR00385">
    <property type="entry name" value="P450"/>
</dbReference>
<keyword evidence="5 6" id="KW-0349">Heme</keyword>
<accession>A0A1V6T636</accession>
<dbReference type="STRING" id="254877.A0A1V6T636"/>
<evidence type="ECO:0000256" key="6">
    <source>
        <dbReference type="RuleBase" id="RU000461"/>
    </source>
</evidence>
<keyword evidence="4 5" id="KW-0408">Iron</keyword>
<dbReference type="Proteomes" id="UP000191342">
    <property type="component" value="Unassembled WGS sequence"/>
</dbReference>
<dbReference type="PANTHER" id="PTHR46300">
    <property type="entry name" value="P450, PUTATIVE (EUROFUNG)-RELATED-RELATED"/>
    <property type="match status" value="1"/>
</dbReference>
<dbReference type="GO" id="GO:0043386">
    <property type="term" value="P:mycotoxin biosynthetic process"/>
    <property type="evidence" value="ECO:0007669"/>
    <property type="project" value="UniProtKB-ARBA"/>
</dbReference>
<dbReference type="PRINTS" id="PR00463">
    <property type="entry name" value="EP450I"/>
</dbReference>
<dbReference type="Pfam" id="PF00067">
    <property type="entry name" value="p450"/>
    <property type="match status" value="1"/>
</dbReference>
<dbReference type="OrthoDB" id="2789670at2759"/>
<evidence type="ECO:0000256" key="3">
    <source>
        <dbReference type="ARBA" id="ARBA00023002"/>
    </source>
</evidence>
<dbReference type="InterPro" id="IPR017972">
    <property type="entry name" value="Cyt_P450_CS"/>
</dbReference>
<evidence type="ECO:0000256" key="4">
    <source>
        <dbReference type="ARBA" id="ARBA00023004"/>
    </source>
</evidence>
<evidence type="ECO:0008006" key="9">
    <source>
        <dbReference type="Google" id="ProtNLM"/>
    </source>
</evidence>
<proteinExistence type="inferred from homology"/>
<name>A0A1V6T636_9EURO</name>
<dbReference type="PANTHER" id="PTHR46300:SF12">
    <property type="entry name" value="P450, PUTATIVE (EUROFUNG)-RELATED"/>
    <property type="match status" value="1"/>
</dbReference>
<dbReference type="EMBL" id="MLQL01000014">
    <property type="protein sequence ID" value="OQE21561.1"/>
    <property type="molecule type" value="Genomic_DNA"/>
</dbReference>
<dbReference type="InterPro" id="IPR050364">
    <property type="entry name" value="Cytochrome_P450_fung"/>
</dbReference>